<reference evidence="1 2" key="1">
    <citation type="submission" date="2018-11" db="EMBL/GenBank/DDBJ databases">
        <authorList>
            <consortium name="Pathogen Informatics"/>
        </authorList>
    </citation>
    <scope>NUCLEOTIDE SEQUENCE [LARGE SCALE GENOMIC DNA]</scope>
    <source>
        <strain>Denwood</strain>
        <strain evidence="2">Zambia</strain>
    </source>
</reference>
<organism evidence="1 2">
    <name type="scientific">Schistosoma mattheei</name>
    <dbReference type="NCBI Taxonomy" id="31246"/>
    <lineage>
        <taxon>Eukaryota</taxon>
        <taxon>Metazoa</taxon>
        <taxon>Spiralia</taxon>
        <taxon>Lophotrochozoa</taxon>
        <taxon>Platyhelminthes</taxon>
        <taxon>Trematoda</taxon>
        <taxon>Digenea</taxon>
        <taxon>Strigeidida</taxon>
        <taxon>Schistosomatoidea</taxon>
        <taxon>Schistosomatidae</taxon>
        <taxon>Schistosoma</taxon>
    </lineage>
</organism>
<accession>A0A183PS57</accession>
<proteinExistence type="predicted"/>
<dbReference type="Proteomes" id="UP000269396">
    <property type="component" value="Unassembled WGS sequence"/>
</dbReference>
<dbReference type="EMBL" id="UZAL01038330">
    <property type="protein sequence ID" value="VDP73441.1"/>
    <property type="molecule type" value="Genomic_DNA"/>
</dbReference>
<name>A0A183PS57_9TREM</name>
<dbReference type="STRING" id="31246.A0A183PS57"/>
<sequence length="131" mass="14861">MILSIRSAVEADVEYTAERFVCGTTVRLSDEFVDPSSSSMNMDLNPYMSRLTNTMRSVEPAPSQPQVITVFIQQALQHSTHVFVRSNSIRLPLEMAYEGLFGVLHREPQYYTTDMDGDNYGVISDRLKALY</sequence>
<evidence type="ECO:0000313" key="1">
    <source>
        <dbReference type="EMBL" id="VDP73441.1"/>
    </source>
</evidence>
<gene>
    <name evidence="1" type="ORF">SMTD_LOCUS17193</name>
</gene>
<dbReference type="AlphaFoldDB" id="A0A183PS57"/>
<evidence type="ECO:0000313" key="2">
    <source>
        <dbReference type="Proteomes" id="UP000269396"/>
    </source>
</evidence>
<dbReference type="PANTHER" id="PTHR38681:SF1">
    <property type="entry name" value="RETROVIRUS-RELATED POL POLYPROTEIN FROM TRANSPOSON 412-LIKE PROTEIN"/>
    <property type="match status" value="1"/>
</dbReference>
<dbReference type="PANTHER" id="PTHR38681">
    <property type="entry name" value="RETROVIRUS-RELATED POL POLYPROTEIN FROM TRANSPOSON 412-LIKE PROTEIN-RELATED"/>
    <property type="match status" value="1"/>
</dbReference>
<keyword evidence="2" id="KW-1185">Reference proteome</keyword>
<protein>
    <submittedName>
        <fullName evidence="1">Uncharacterized protein</fullName>
    </submittedName>
</protein>